<dbReference type="EMBL" id="JAKLTY010000050">
    <property type="protein sequence ID" value="MCG2632851.1"/>
    <property type="molecule type" value="Genomic_DNA"/>
</dbReference>
<name>A0A9X1UCV2_9BRAD</name>
<protein>
    <submittedName>
        <fullName evidence="1">Uncharacterized protein</fullName>
    </submittedName>
</protein>
<accession>A0A9X1UCV2</accession>
<comment type="caution">
    <text evidence="1">The sequence shown here is derived from an EMBL/GenBank/DDBJ whole genome shotgun (WGS) entry which is preliminary data.</text>
</comment>
<dbReference type="RefSeq" id="WP_237892072.1">
    <property type="nucleotide sequence ID" value="NZ_JAKLTY010000050.1"/>
</dbReference>
<dbReference type="Proteomes" id="UP001139054">
    <property type="component" value="Unassembled WGS sequence"/>
</dbReference>
<evidence type="ECO:0000313" key="2">
    <source>
        <dbReference type="Proteomes" id="UP001139054"/>
    </source>
</evidence>
<sequence length="86" mass="9634">MATCEKADRRVREYIRALPVEPMAYSIRQFCQAHGISVDTYFRMQRAAFGPATMKVGGRTLISVEAAAAWRREREIGGKTRAVAAE</sequence>
<reference evidence="1" key="1">
    <citation type="submission" date="2022-01" db="EMBL/GenBank/DDBJ databases">
        <title>Genome sequnece data of strain Bradyrhizobium sp. nov.</title>
        <authorList>
            <person name="Zhang J."/>
        </authorList>
    </citation>
    <scope>NUCLEOTIDE SEQUENCE</scope>
    <source>
        <strain evidence="1">WYCCWR 13023</strain>
    </source>
</reference>
<gene>
    <name evidence="1" type="ORF">L6654_40390</name>
</gene>
<dbReference type="AlphaFoldDB" id="A0A9X1UCV2"/>
<evidence type="ECO:0000313" key="1">
    <source>
        <dbReference type="EMBL" id="MCG2632851.1"/>
    </source>
</evidence>
<proteinExistence type="predicted"/>
<organism evidence="1 2">
    <name type="scientific">Bradyrhizobium zhengyangense</name>
    <dbReference type="NCBI Taxonomy" id="2911009"/>
    <lineage>
        <taxon>Bacteria</taxon>
        <taxon>Pseudomonadati</taxon>
        <taxon>Pseudomonadota</taxon>
        <taxon>Alphaproteobacteria</taxon>
        <taxon>Hyphomicrobiales</taxon>
        <taxon>Nitrobacteraceae</taxon>
        <taxon>Bradyrhizobium</taxon>
    </lineage>
</organism>